<dbReference type="PANTHER" id="PTHR12526:SF622">
    <property type="entry name" value="GLYCOSYLTRANSFERASE (GROUP I)"/>
    <property type="match status" value="1"/>
</dbReference>
<proteinExistence type="predicted"/>
<comment type="caution">
    <text evidence="2">The sequence shown here is derived from an EMBL/GenBank/DDBJ whole genome shotgun (WGS) entry which is preliminary data.</text>
</comment>
<dbReference type="InterPro" id="IPR028098">
    <property type="entry name" value="Glyco_trans_4-like_N"/>
</dbReference>
<dbReference type="Gene3D" id="3.40.50.2000">
    <property type="entry name" value="Glycogen Phosphorylase B"/>
    <property type="match status" value="2"/>
</dbReference>
<dbReference type="OrthoDB" id="9787293at2"/>
<dbReference type="Pfam" id="PF13579">
    <property type="entry name" value="Glyco_trans_4_4"/>
    <property type="match status" value="1"/>
</dbReference>
<organism evidence="2 3">
    <name type="scientific">Endozoicomonas numazuensis</name>
    <dbReference type="NCBI Taxonomy" id="1137799"/>
    <lineage>
        <taxon>Bacteria</taxon>
        <taxon>Pseudomonadati</taxon>
        <taxon>Pseudomonadota</taxon>
        <taxon>Gammaproteobacteria</taxon>
        <taxon>Oceanospirillales</taxon>
        <taxon>Endozoicomonadaceae</taxon>
        <taxon>Endozoicomonas</taxon>
    </lineage>
</organism>
<name>A0A081N3Q7_9GAMM</name>
<feature type="domain" description="Glycosyltransferase subfamily 4-like N-terminal" evidence="1">
    <location>
        <begin position="18"/>
        <end position="202"/>
    </location>
</feature>
<protein>
    <submittedName>
        <fullName evidence="2">Glycosyl transferase</fullName>
    </submittedName>
</protein>
<dbReference type="Proteomes" id="UP000028073">
    <property type="component" value="Unassembled WGS sequence"/>
</dbReference>
<dbReference type="CDD" id="cd03794">
    <property type="entry name" value="GT4_WbuB-like"/>
    <property type="match status" value="1"/>
</dbReference>
<dbReference type="GO" id="GO:0016757">
    <property type="term" value="F:glycosyltransferase activity"/>
    <property type="evidence" value="ECO:0007669"/>
    <property type="project" value="UniProtKB-ARBA"/>
</dbReference>
<reference evidence="2 3" key="1">
    <citation type="submission" date="2014-06" db="EMBL/GenBank/DDBJ databases">
        <title>Whole Genome Sequences of Three Symbiotic Endozoicomonas Bacteria.</title>
        <authorList>
            <person name="Neave M.J."/>
            <person name="Apprill A."/>
            <person name="Voolstra C.R."/>
        </authorList>
    </citation>
    <scope>NUCLEOTIDE SEQUENCE [LARGE SCALE GENOMIC DNA]</scope>
    <source>
        <strain evidence="2 3">DSM 25634</strain>
    </source>
</reference>
<dbReference type="eggNOG" id="COG0438">
    <property type="taxonomic scope" value="Bacteria"/>
</dbReference>
<dbReference type="SUPFAM" id="SSF53756">
    <property type="entry name" value="UDP-Glycosyltransferase/glycogen phosphorylase"/>
    <property type="match status" value="1"/>
</dbReference>
<evidence type="ECO:0000259" key="1">
    <source>
        <dbReference type="Pfam" id="PF13579"/>
    </source>
</evidence>
<gene>
    <name evidence="2" type="ORF">GZ78_26350</name>
</gene>
<keyword evidence="2" id="KW-0808">Transferase</keyword>
<evidence type="ECO:0000313" key="2">
    <source>
        <dbReference type="EMBL" id="KEQ13080.1"/>
    </source>
</evidence>
<dbReference type="EMBL" id="JOKH01000009">
    <property type="protein sequence ID" value="KEQ13080.1"/>
    <property type="molecule type" value="Genomic_DNA"/>
</dbReference>
<dbReference type="STRING" id="1137799.GZ78_26350"/>
<dbReference type="PANTHER" id="PTHR12526">
    <property type="entry name" value="GLYCOSYLTRANSFERASE"/>
    <property type="match status" value="1"/>
</dbReference>
<accession>A0A081N3Q7</accession>
<sequence>MKNVWILNHYAQEPGGAGGTRHYSLARHLLSHGWCASVIAASVELNTGRQRLSAGERKRIDHFGGIPFMWVRTPQYKGNGGGRMLNMLTYALRVLIPGVTRELNRPSVVVGSSVHPFTAVAGLILAKRFRVPFVFEVRDLWPQTLVDLGRLREESIITSVLRSIEKWLYQHADSIVVLLPQAAKYIVPLGIPEQKIVWIPNGVELDGYPEPAQPSTLDTFTLMYFGAHGQANGLNNVLKAMAELKKRPGMRHVRLRVIGDGPLKAELIQLARELNLDSVEFEEPVPKQQIPFLAAEADAFVFNLIDSPVFKFGISSNKLFDYLAGGRPILFSCESSNNPIEEAKAGITVPPENPEALAEAITTLVKMTPIQRAAMGHAGRDYVEKNHGFDALGARFATLLNELVSERR</sequence>
<evidence type="ECO:0000313" key="3">
    <source>
        <dbReference type="Proteomes" id="UP000028073"/>
    </source>
</evidence>
<keyword evidence="3" id="KW-1185">Reference proteome</keyword>
<dbReference type="RefSeq" id="WP_034842198.1">
    <property type="nucleotide sequence ID" value="NZ_JOKH01000009.1"/>
</dbReference>
<dbReference type="Pfam" id="PF13692">
    <property type="entry name" value="Glyco_trans_1_4"/>
    <property type="match status" value="1"/>
</dbReference>
<dbReference type="AlphaFoldDB" id="A0A081N3Q7"/>